<gene>
    <name evidence="1" type="ORF">Tci_863271</name>
</gene>
<reference evidence="1" key="1">
    <citation type="journal article" date="2019" name="Sci. Rep.">
        <title>Draft genome of Tanacetum cinerariifolium, the natural source of mosquito coil.</title>
        <authorList>
            <person name="Yamashiro T."/>
            <person name="Shiraishi A."/>
            <person name="Satake H."/>
            <person name="Nakayama K."/>
        </authorList>
    </citation>
    <scope>NUCLEOTIDE SEQUENCE</scope>
</reference>
<comment type="caution">
    <text evidence="1">The sequence shown here is derived from an EMBL/GenBank/DDBJ whole genome shotgun (WGS) entry which is preliminary data.</text>
</comment>
<dbReference type="EMBL" id="BKCJ011130914">
    <property type="protein sequence ID" value="GFC91301.1"/>
    <property type="molecule type" value="Genomic_DNA"/>
</dbReference>
<feature type="non-terminal residue" evidence="1">
    <location>
        <position position="100"/>
    </location>
</feature>
<accession>A0A699S1L8</accession>
<evidence type="ECO:0000313" key="1">
    <source>
        <dbReference type="EMBL" id="GFC91301.1"/>
    </source>
</evidence>
<sequence length="100" mass="11147">MTKDPPLTSTNGNVKSNYFKDDVNVIKLKNSFDKLMEEDKVLDINDDLGKDDDIGSVLDGEVLANGNGPQEPILSDYNKSVNKEVVKVQEKGSLWSQFKE</sequence>
<protein>
    <submittedName>
        <fullName evidence="1">Uncharacterized protein</fullName>
    </submittedName>
</protein>
<dbReference type="AlphaFoldDB" id="A0A699S1L8"/>
<proteinExistence type="predicted"/>
<organism evidence="1">
    <name type="scientific">Tanacetum cinerariifolium</name>
    <name type="common">Dalmatian daisy</name>
    <name type="synonym">Chrysanthemum cinerariifolium</name>
    <dbReference type="NCBI Taxonomy" id="118510"/>
    <lineage>
        <taxon>Eukaryota</taxon>
        <taxon>Viridiplantae</taxon>
        <taxon>Streptophyta</taxon>
        <taxon>Embryophyta</taxon>
        <taxon>Tracheophyta</taxon>
        <taxon>Spermatophyta</taxon>
        <taxon>Magnoliopsida</taxon>
        <taxon>eudicotyledons</taxon>
        <taxon>Gunneridae</taxon>
        <taxon>Pentapetalae</taxon>
        <taxon>asterids</taxon>
        <taxon>campanulids</taxon>
        <taxon>Asterales</taxon>
        <taxon>Asteraceae</taxon>
        <taxon>Asteroideae</taxon>
        <taxon>Anthemideae</taxon>
        <taxon>Anthemidinae</taxon>
        <taxon>Tanacetum</taxon>
    </lineage>
</organism>
<name>A0A699S1L8_TANCI</name>